<dbReference type="Proteomes" id="UP000295781">
    <property type="component" value="Chromosome"/>
</dbReference>
<dbReference type="AlphaFoldDB" id="A0A4P2QAJ5"/>
<dbReference type="EMBL" id="CP012670">
    <property type="protein sequence ID" value="AUX26311.1"/>
    <property type="molecule type" value="Genomic_DNA"/>
</dbReference>
<sequence length="180" mass="19897">MMTARRFLPVLITASAVVGCNSARDEKALAEHAQHEVKEEAAAARNQLDSMEKKGAAKADARANEVVEELREAKAEAREASAEADAALARARADTRSAVESTLRERMKTVAELQRKIEKKLPKPEADRLVKDLTQRATAVQESLDEIDRAEAITLEAAKRTAEQRLQELDQALDQARERV</sequence>
<dbReference type="OrthoDB" id="9844496at2"/>
<protein>
    <submittedName>
        <fullName evidence="2">Uncharacterized protein</fullName>
    </submittedName>
</protein>
<proteinExistence type="predicted"/>
<feature type="coiled-coil region" evidence="1">
    <location>
        <begin position="34"/>
        <end position="94"/>
    </location>
</feature>
<accession>A0A4P2QAJ5</accession>
<name>A0A4P2QAJ5_SORCE</name>
<evidence type="ECO:0000313" key="2">
    <source>
        <dbReference type="EMBL" id="AUX26311.1"/>
    </source>
</evidence>
<feature type="coiled-coil region" evidence="1">
    <location>
        <begin position="130"/>
        <end position="179"/>
    </location>
</feature>
<organism evidence="2 3">
    <name type="scientific">Sorangium cellulosum</name>
    <name type="common">Polyangium cellulosum</name>
    <dbReference type="NCBI Taxonomy" id="56"/>
    <lineage>
        <taxon>Bacteria</taxon>
        <taxon>Pseudomonadati</taxon>
        <taxon>Myxococcota</taxon>
        <taxon>Polyangia</taxon>
        <taxon>Polyangiales</taxon>
        <taxon>Polyangiaceae</taxon>
        <taxon>Sorangium</taxon>
    </lineage>
</organism>
<reference evidence="2 3" key="1">
    <citation type="submission" date="2015-09" db="EMBL/GenBank/DDBJ databases">
        <title>Sorangium comparison.</title>
        <authorList>
            <person name="Zaburannyi N."/>
            <person name="Bunk B."/>
            <person name="Overmann J."/>
            <person name="Mueller R."/>
        </authorList>
    </citation>
    <scope>NUCLEOTIDE SEQUENCE [LARGE SCALE GENOMIC DNA]</scope>
    <source>
        <strain evidence="2 3">So ceGT47</strain>
    </source>
</reference>
<evidence type="ECO:0000256" key="1">
    <source>
        <dbReference type="SAM" id="Coils"/>
    </source>
</evidence>
<gene>
    <name evidence="2" type="ORF">SOCEGT47_068720</name>
</gene>
<keyword evidence="1" id="KW-0175">Coiled coil</keyword>
<dbReference type="RefSeq" id="WP_129353846.1">
    <property type="nucleotide sequence ID" value="NZ_CP012670.1"/>
</dbReference>
<dbReference type="PROSITE" id="PS51257">
    <property type="entry name" value="PROKAR_LIPOPROTEIN"/>
    <property type="match status" value="1"/>
</dbReference>
<evidence type="ECO:0000313" key="3">
    <source>
        <dbReference type="Proteomes" id="UP000295781"/>
    </source>
</evidence>